<evidence type="ECO:0000256" key="4">
    <source>
        <dbReference type="ARBA" id="ARBA00023163"/>
    </source>
</evidence>
<dbReference type="InterPro" id="IPR036271">
    <property type="entry name" value="Tet_transcr_reg_TetR-rel_C_sf"/>
</dbReference>
<dbReference type="PANTHER" id="PTHR30055">
    <property type="entry name" value="HTH-TYPE TRANSCRIPTIONAL REGULATOR RUTR"/>
    <property type="match status" value="1"/>
</dbReference>
<dbReference type="SUPFAM" id="SSF46689">
    <property type="entry name" value="Homeodomain-like"/>
    <property type="match status" value="1"/>
</dbReference>
<keyword evidence="3 5" id="KW-0238">DNA-binding</keyword>
<keyword evidence="1" id="KW-0678">Repressor</keyword>
<evidence type="ECO:0000259" key="6">
    <source>
        <dbReference type="PROSITE" id="PS50977"/>
    </source>
</evidence>
<evidence type="ECO:0000256" key="2">
    <source>
        <dbReference type="ARBA" id="ARBA00023015"/>
    </source>
</evidence>
<dbReference type="Pfam" id="PF13977">
    <property type="entry name" value="TetR_C_6"/>
    <property type="match status" value="1"/>
</dbReference>
<organism evidence="7 8">
    <name type="scientific">Plantibacter cousiniae</name>
    <name type="common">nom. nud.</name>
    <dbReference type="NCBI Taxonomy" id="199709"/>
    <lineage>
        <taxon>Bacteria</taxon>
        <taxon>Bacillati</taxon>
        <taxon>Actinomycetota</taxon>
        <taxon>Actinomycetes</taxon>
        <taxon>Micrococcales</taxon>
        <taxon>Microbacteriaceae</taxon>
        <taxon>Plantibacter</taxon>
    </lineage>
</organism>
<evidence type="ECO:0000256" key="3">
    <source>
        <dbReference type="ARBA" id="ARBA00023125"/>
    </source>
</evidence>
<keyword evidence="2" id="KW-0805">Transcription regulation</keyword>
<dbReference type="SUPFAM" id="SSF48498">
    <property type="entry name" value="Tetracyclin repressor-like, C-terminal domain"/>
    <property type="match status" value="1"/>
</dbReference>
<dbReference type="PROSITE" id="PS50977">
    <property type="entry name" value="HTH_TETR_2"/>
    <property type="match status" value="1"/>
</dbReference>
<keyword evidence="8" id="KW-1185">Reference proteome</keyword>
<dbReference type="PANTHER" id="PTHR30055:SF234">
    <property type="entry name" value="HTH-TYPE TRANSCRIPTIONAL REGULATOR BETI"/>
    <property type="match status" value="1"/>
</dbReference>
<dbReference type="Gene3D" id="1.10.357.10">
    <property type="entry name" value="Tetracycline Repressor, domain 2"/>
    <property type="match status" value="1"/>
</dbReference>
<feature type="DNA-binding region" description="H-T-H motif" evidence="5">
    <location>
        <begin position="30"/>
        <end position="49"/>
    </location>
</feature>
<dbReference type="EMBL" id="FUZO01000001">
    <property type="protein sequence ID" value="SKC52501.1"/>
    <property type="molecule type" value="Genomic_DNA"/>
</dbReference>
<dbReference type="RefSeq" id="WP_079705485.1">
    <property type="nucleotide sequence ID" value="NZ_FUZO01000001.1"/>
</dbReference>
<dbReference type="InterPro" id="IPR001647">
    <property type="entry name" value="HTH_TetR"/>
</dbReference>
<accession>A0ABY1LK86</accession>
<keyword evidence="4" id="KW-0804">Transcription</keyword>
<protein>
    <submittedName>
        <fullName evidence="7">Transcriptional regulator, TetR family</fullName>
    </submittedName>
</protein>
<evidence type="ECO:0000313" key="8">
    <source>
        <dbReference type="Proteomes" id="UP000190827"/>
    </source>
</evidence>
<feature type="domain" description="HTH tetR-type" evidence="6">
    <location>
        <begin position="7"/>
        <end position="67"/>
    </location>
</feature>
<dbReference type="Pfam" id="PF00440">
    <property type="entry name" value="TetR_N"/>
    <property type="match status" value="1"/>
</dbReference>
<dbReference type="PRINTS" id="PR00455">
    <property type="entry name" value="HTHTETR"/>
</dbReference>
<sequence>MPRISVVDRRAELISAALRVVAAEGVAAATTRAIVAEAGMSLASFHYAFASRDELLAELVAHVVEHERVVLDVGELLTDEEASQEHPPTLEAVVRAGLERYVDLLRADPAREAAMQELSAYAMRTPGLEHLALEQYRRYEELACEALALAATVSGSTWTQPVDEIARTVIAFTDGLTLGWLVRRDDAEARRLVGTVAHLVATLAEPGPR</sequence>
<dbReference type="InterPro" id="IPR039538">
    <property type="entry name" value="BetI_C"/>
</dbReference>
<proteinExistence type="predicted"/>
<gene>
    <name evidence="7" type="ORF">SAMN06295973_1667</name>
</gene>
<evidence type="ECO:0000256" key="1">
    <source>
        <dbReference type="ARBA" id="ARBA00022491"/>
    </source>
</evidence>
<dbReference type="Proteomes" id="UP000190827">
    <property type="component" value="Unassembled WGS sequence"/>
</dbReference>
<evidence type="ECO:0000313" key="7">
    <source>
        <dbReference type="EMBL" id="SKC52501.1"/>
    </source>
</evidence>
<comment type="caution">
    <text evidence="7">The sequence shown here is derived from an EMBL/GenBank/DDBJ whole genome shotgun (WGS) entry which is preliminary data.</text>
</comment>
<reference evidence="7 8" key="1">
    <citation type="submission" date="2017-02" db="EMBL/GenBank/DDBJ databases">
        <authorList>
            <person name="Varghese N."/>
            <person name="Submissions S."/>
        </authorList>
    </citation>
    <scope>NUCLEOTIDE SEQUENCE [LARGE SCALE GENOMIC DNA]</scope>
    <source>
        <strain evidence="7 8">VKM Ac-1787</strain>
    </source>
</reference>
<evidence type="ECO:0000256" key="5">
    <source>
        <dbReference type="PROSITE-ProRule" id="PRU00335"/>
    </source>
</evidence>
<name>A0ABY1LK86_9MICO</name>
<dbReference type="InterPro" id="IPR050109">
    <property type="entry name" value="HTH-type_TetR-like_transc_reg"/>
</dbReference>
<dbReference type="InterPro" id="IPR009057">
    <property type="entry name" value="Homeodomain-like_sf"/>
</dbReference>